<name>A0AAW9FIY7_9HYPH</name>
<dbReference type="RefSeq" id="WP_320203873.1">
    <property type="nucleotide sequence ID" value="NZ_CP192782.1"/>
</dbReference>
<dbReference type="EMBL" id="JAVRAF010000031">
    <property type="protein sequence ID" value="MDX8305825.1"/>
    <property type="molecule type" value="Genomic_DNA"/>
</dbReference>
<dbReference type="Pfam" id="PF14552">
    <property type="entry name" value="Tautomerase_2"/>
    <property type="match status" value="1"/>
</dbReference>
<sequence>MPLMKFHIYENWQTEMITKMLDAAHGAMVRSFNVPIRDRYQIVNVFSADMMIMHDTGLDIPRTERFVLVEVVSRPRTTEEKRAFYANLSEDLHEKCDIALSDVMISFVENTDADWSFGYGRAQFLTKEL</sequence>
<gene>
    <name evidence="1" type="ORF">RMR22_26750</name>
</gene>
<organism evidence="1">
    <name type="scientific">Agrobacterium rosae</name>
    <dbReference type="NCBI Taxonomy" id="1972867"/>
    <lineage>
        <taxon>Bacteria</taxon>
        <taxon>Pseudomonadati</taxon>
        <taxon>Pseudomonadota</taxon>
        <taxon>Alphaproteobacteria</taxon>
        <taxon>Hyphomicrobiales</taxon>
        <taxon>Rhizobiaceae</taxon>
        <taxon>Rhizobium/Agrobacterium group</taxon>
        <taxon>Agrobacterium</taxon>
    </lineage>
</organism>
<evidence type="ECO:0000313" key="1">
    <source>
        <dbReference type="EMBL" id="MDX8305825.1"/>
    </source>
</evidence>
<dbReference type="InterPro" id="IPR014347">
    <property type="entry name" value="Tautomerase/MIF_sf"/>
</dbReference>
<dbReference type="PANTHER" id="PTHR38460:SF1">
    <property type="entry name" value="TAUTOMERASE YOLI-RELATED"/>
    <property type="match status" value="1"/>
</dbReference>
<dbReference type="InterPro" id="IPR037479">
    <property type="entry name" value="Tauto_MSAD"/>
</dbReference>
<reference evidence="1" key="1">
    <citation type="journal article" date="2023" name="Phytobiomes J">
        <title>Deciphering the key players within the bacterial microbiota associated with aerial crown gall tumors on rhododendron: Insights into the gallobiome.</title>
        <authorList>
            <person name="Kuzmanovic N."/>
            <person name="Nesme J."/>
            <person name="Wolf J."/>
            <person name="Neumann-Schaal M."/>
            <person name="Petersen J."/>
            <person name="Fernandez-Gnecco G."/>
            <person name="Sproeer C."/>
            <person name="Bunk B."/>
            <person name="Overmann J."/>
            <person name="Sorensen S.J."/>
            <person name="Idczak E."/>
            <person name="Smalla K."/>
        </authorList>
    </citation>
    <scope>NUCLEOTIDE SEQUENCE</scope>
    <source>
        <strain evidence="1">Rho-11.1</strain>
    </source>
</reference>
<protein>
    <submittedName>
        <fullName evidence="1">Tautomerase family protein</fullName>
    </submittedName>
</protein>
<comment type="caution">
    <text evidence="1">The sequence shown here is derived from an EMBL/GenBank/DDBJ whole genome shotgun (WGS) entry which is preliminary data.</text>
</comment>
<proteinExistence type="predicted"/>
<dbReference type="Gene3D" id="3.30.429.10">
    <property type="entry name" value="Macrophage Migration Inhibitory Factor"/>
    <property type="match status" value="1"/>
</dbReference>
<dbReference type="PANTHER" id="PTHR38460">
    <property type="entry name" value="TAUTOMERASE YOLI-RELATED"/>
    <property type="match status" value="1"/>
</dbReference>
<accession>A0AAW9FIY7</accession>
<dbReference type="AlphaFoldDB" id="A0AAW9FIY7"/>
<dbReference type="SUPFAM" id="SSF55331">
    <property type="entry name" value="Tautomerase/MIF"/>
    <property type="match status" value="1"/>
</dbReference>